<gene>
    <name evidence="4" type="ORF">TRITD_5Bv1G039950</name>
</gene>
<dbReference type="SUPFAM" id="SSF100934">
    <property type="entry name" value="Heat shock protein 70kD (HSP70), C-terminal subdomain"/>
    <property type="match status" value="1"/>
</dbReference>
<dbReference type="PANTHER" id="PTHR19375">
    <property type="entry name" value="HEAT SHOCK PROTEIN 70KDA"/>
    <property type="match status" value="1"/>
</dbReference>
<dbReference type="SUPFAM" id="SSF53067">
    <property type="entry name" value="Actin-like ATPase domain"/>
    <property type="match status" value="2"/>
</dbReference>
<dbReference type="Pfam" id="PF00012">
    <property type="entry name" value="HSP70"/>
    <property type="match status" value="1"/>
</dbReference>
<evidence type="ECO:0000256" key="2">
    <source>
        <dbReference type="ARBA" id="ARBA00022840"/>
    </source>
</evidence>
<dbReference type="Gene3D" id="3.90.640.10">
    <property type="entry name" value="Actin, Chain A, domain 4"/>
    <property type="match status" value="1"/>
</dbReference>
<evidence type="ECO:0000256" key="1">
    <source>
        <dbReference type="ARBA" id="ARBA00022741"/>
    </source>
</evidence>
<dbReference type="InterPro" id="IPR043129">
    <property type="entry name" value="ATPase_NBD"/>
</dbReference>
<evidence type="ECO:0000256" key="3">
    <source>
        <dbReference type="SAM" id="MobiDB-lite"/>
    </source>
</evidence>
<dbReference type="FunFam" id="3.90.640.10:FF:000002">
    <property type="entry name" value="Heat shock 70 kDa"/>
    <property type="match status" value="1"/>
</dbReference>
<name>A0A9R1AHN3_TRITD</name>
<dbReference type="FunFam" id="1.20.1270.10:FF:000005">
    <property type="entry name" value="heat shock cognate 70 kDa protein-like"/>
    <property type="match status" value="1"/>
</dbReference>
<dbReference type="FunFam" id="3.30.420.40:FF:000172">
    <property type="entry name" value="Heat shock 70 kDa protein"/>
    <property type="match status" value="1"/>
</dbReference>
<proteinExistence type="predicted"/>
<dbReference type="Proteomes" id="UP000324705">
    <property type="component" value="Chromosome 5B"/>
</dbReference>
<evidence type="ECO:0000313" key="4">
    <source>
        <dbReference type="EMBL" id="VAI28257.1"/>
    </source>
</evidence>
<dbReference type="Gene3D" id="3.30.420.40">
    <property type="match status" value="1"/>
</dbReference>
<dbReference type="InterPro" id="IPR018181">
    <property type="entry name" value="Heat_shock_70_CS"/>
</dbReference>
<dbReference type="Gene3D" id="1.20.1270.10">
    <property type="match status" value="1"/>
</dbReference>
<dbReference type="FunFam" id="3.30.420.40:FF:000026">
    <property type="entry name" value="Heat shock protein 70"/>
    <property type="match status" value="1"/>
</dbReference>
<dbReference type="AlphaFoldDB" id="A0A9R1AHN3"/>
<dbReference type="PROSITE" id="PS00297">
    <property type="entry name" value="HSP70_1"/>
    <property type="match status" value="1"/>
</dbReference>
<dbReference type="FunFam" id="3.30.30.30:FF:000019">
    <property type="entry name" value="Heat shock 70 kDa protein"/>
    <property type="match status" value="1"/>
</dbReference>
<dbReference type="InterPro" id="IPR013126">
    <property type="entry name" value="Hsp_70_fam"/>
</dbReference>
<dbReference type="EMBL" id="LT934120">
    <property type="protein sequence ID" value="VAI28257.1"/>
    <property type="molecule type" value="Genomic_DNA"/>
</dbReference>
<accession>A0A9R1AHN3</accession>
<dbReference type="PRINTS" id="PR00301">
    <property type="entry name" value="HEATSHOCK70"/>
</dbReference>
<keyword evidence="1" id="KW-0547">Nucleotide-binding</keyword>
<protein>
    <submittedName>
        <fullName evidence="4">Uncharacterized protein</fullName>
    </submittedName>
</protein>
<reference evidence="4 5" key="1">
    <citation type="submission" date="2017-09" db="EMBL/GenBank/DDBJ databases">
        <authorList>
            <consortium name="International Durum Wheat Genome Sequencing Consortium (IDWGSC)"/>
            <person name="Milanesi L."/>
        </authorList>
    </citation>
    <scope>NUCLEOTIDE SEQUENCE [LARGE SCALE GENOMIC DNA]</scope>
    <source>
        <strain evidence="5">cv. Svevo</strain>
    </source>
</reference>
<dbReference type="PROSITE" id="PS00329">
    <property type="entry name" value="HSP70_2"/>
    <property type="match status" value="1"/>
</dbReference>
<evidence type="ECO:0000313" key="5">
    <source>
        <dbReference type="Proteomes" id="UP000324705"/>
    </source>
</evidence>
<feature type="region of interest" description="Disordered" evidence="3">
    <location>
        <begin position="398"/>
        <end position="422"/>
    </location>
</feature>
<dbReference type="InterPro" id="IPR029048">
    <property type="entry name" value="HSP70_C_sf"/>
</dbReference>
<keyword evidence="2" id="KW-0067">ATP-binding</keyword>
<dbReference type="GO" id="GO:0140662">
    <property type="term" value="F:ATP-dependent protein folding chaperone"/>
    <property type="evidence" value="ECO:0007669"/>
    <property type="project" value="InterPro"/>
</dbReference>
<dbReference type="Gramene" id="TRITD5Bv1G039950.4">
    <property type="protein sequence ID" value="TRITD5Bv1G039950.4"/>
    <property type="gene ID" value="TRITD5Bv1G039950"/>
</dbReference>
<keyword evidence="5" id="KW-1185">Reference proteome</keyword>
<dbReference type="GO" id="GO:0005524">
    <property type="term" value="F:ATP binding"/>
    <property type="evidence" value="ECO:0007669"/>
    <property type="project" value="UniProtKB-KW"/>
</dbReference>
<sequence length="422" mass="46442">MAAKGDGPAIGIDLGTTYSCVGVWQHDRVEIIANDQGNRTTPSYVAFTDSERLIGDAAKNQVAMNPINTVFDAKRLIGRRFTDSTVQSDIKLWPFKVVAGPGDKPMINVQYKGEEKQFAAEEISSMVLIKMREIAEAFLGSTVKNAVVTVPAYFNDSQRQATKDAGVIAGINVLRIINEPTAAAIAYGLDKKASSVGEKNVLIFDLGGGTFDVSLLTIEEGIFEVKATAGDTHLGGEDFDNRMVNHFVQEFKRKNKKDISGNPRALRRLRTSCERAKRTLSSTAQTTIEIDSLFEGIDFYSTITRARFEEMNMDLFRKCMEPVENYSYNMRNTIKDEKIASKLPADDKKKIEDAIDAAIQWLDTNQLAEADEFEDKMKELEALCNPIIAKMYQGAGADMEGGMDDDTPAASGGPGPKIEEVD</sequence>
<organism evidence="4 5">
    <name type="scientific">Triticum turgidum subsp. durum</name>
    <name type="common">Durum wheat</name>
    <name type="synonym">Triticum durum</name>
    <dbReference type="NCBI Taxonomy" id="4567"/>
    <lineage>
        <taxon>Eukaryota</taxon>
        <taxon>Viridiplantae</taxon>
        <taxon>Streptophyta</taxon>
        <taxon>Embryophyta</taxon>
        <taxon>Tracheophyta</taxon>
        <taxon>Spermatophyta</taxon>
        <taxon>Magnoliopsida</taxon>
        <taxon>Liliopsida</taxon>
        <taxon>Poales</taxon>
        <taxon>Poaceae</taxon>
        <taxon>BOP clade</taxon>
        <taxon>Pooideae</taxon>
        <taxon>Triticodae</taxon>
        <taxon>Triticeae</taxon>
        <taxon>Triticinae</taxon>
        <taxon>Triticum</taxon>
    </lineage>
</organism>